<feature type="chain" id="PRO_5045561985" description="Curli production assembly/transport component CsgF" evidence="5">
    <location>
        <begin position="24"/>
        <end position="90"/>
    </location>
</feature>
<evidence type="ECO:0000256" key="5">
    <source>
        <dbReference type="SAM" id="SignalP"/>
    </source>
</evidence>
<protein>
    <recommendedName>
        <fullName evidence="2">Curli production assembly/transport component CsgF</fullName>
    </recommendedName>
</protein>
<evidence type="ECO:0000256" key="1">
    <source>
        <dbReference type="ARBA" id="ARBA00003989"/>
    </source>
</evidence>
<evidence type="ECO:0000313" key="6">
    <source>
        <dbReference type="EMBL" id="MCJ8152013.1"/>
    </source>
</evidence>
<dbReference type="EMBL" id="JAKVIN010000015">
    <property type="protein sequence ID" value="MCJ8152013.1"/>
    <property type="molecule type" value="Genomic_DNA"/>
</dbReference>
<accession>A0ABT0CTS5</accession>
<feature type="compositionally biased region" description="Low complexity" evidence="4">
    <location>
        <begin position="47"/>
        <end position="60"/>
    </location>
</feature>
<evidence type="ECO:0000313" key="7">
    <source>
        <dbReference type="Proteomes" id="UP001201844"/>
    </source>
</evidence>
<name>A0ABT0CTS5_9HYPH</name>
<gene>
    <name evidence="6" type="ORF">MKI86_23070</name>
</gene>
<dbReference type="RefSeq" id="WP_241605746.1">
    <property type="nucleotide sequence ID" value="NZ_JAKVIN010000015.1"/>
</dbReference>
<dbReference type="InterPro" id="IPR018893">
    <property type="entry name" value="T8SS_CsgF"/>
</dbReference>
<evidence type="ECO:0000256" key="3">
    <source>
        <dbReference type="ARBA" id="ARBA00022729"/>
    </source>
</evidence>
<comment type="caution">
    <text evidence="6">The sequence shown here is derived from an EMBL/GenBank/DDBJ whole genome shotgun (WGS) entry which is preliminary data.</text>
</comment>
<sequence length="90" mass="9153">MKVLHLALLSAALTLSTAGAGFASELVYRPINPSFGGDPLNGNWLLSQASAQGEGASSSGPGFTIDFPDFGGVPQPNPDPVELPDVDDGN</sequence>
<proteinExistence type="predicted"/>
<evidence type="ECO:0000256" key="4">
    <source>
        <dbReference type="SAM" id="MobiDB-lite"/>
    </source>
</evidence>
<comment type="function">
    <text evidence="1">May be involved in the biogenesis of curli organelles.</text>
</comment>
<dbReference type="Proteomes" id="UP001201844">
    <property type="component" value="Unassembled WGS sequence"/>
</dbReference>
<keyword evidence="7" id="KW-1185">Reference proteome</keyword>
<organism evidence="6 7">
    <name type="scientific">Shinella sedimenti</name>
    <dbReference type="NCBI Taxonomy" id="2919913"/>
    <lineage>
        <taxon>Bacteria</taxon>
        <taxon>Pseudomonadati</taxon>
        <taxon>Pseudomonadota</taxon>
        <taxon>Alphaproteobacteria</taxon>
        <taxon>Hyphomicrobiales</taxon>
        <taxon>Rhizobiaceae</taxon>
        <taxon>Shinella</taxon>
    </lineage>
</organism>
<feature type="region of interest" description="Disordered" evidence="4">
    <location>
        <begin position="42"/>
        <end position="90"/>
    </location>
</feature>
<dbReference type="Pfam" id="PF10614">
    <property type="entry name" value="CsgF"/>
    <property type="match status" value="1"/>
</dbReference>
<feature type="signal peptide" evidence="5">
    <location>
        <begin position="1"/>
        <end position="23"/>
    </location>
</feature>
<keyword evidence="3 5" id="KW-0732">Signal</keyword>
<keyword evidence="6" id="KW-0614">Plasmid</keyword>
<reference evidence="6 7" key="1">
    <citation type="submission" date="2022-02" db="EMBL/GenBank/DDBJ databases">
        <title>Shinella B3.7 sp. nov., isolated from Sediment (Zhairuo Island).</title>
        <authorList>
            <person name="Chen G."/>
        </authorList>
    </citation>
    <scope>NUCLEOTIDE SEQUENCE [LARGE SCALE GENOMIC DNA]</scope>
    <source>
        <strain evidence="6 7">B3.7</strain>
        <plasmid evidence="6">unnamed</plasmid>
    </source>
</reference>
<geneLocation type="plasmid" evidence="6">
    <name>unnamed</name>
</geneLocation>
<evidence type="ECO:0000256" key="2">
    <source>
        <dbReference type="ARBA" id="ARBA00014031"/>
    </source>
</evidence>